<evidence type="ECO:0000256" key="10">
    <source>
        <dbReference type="PROSITE-ProRule" id="PRU01360"/>
    </source>
</evidence>
<evidence type="ECO:0000313" key="16">
    <source>
        <dbReference type="Proteomes" id="UP000281647"/>
    </source>
</evidence>
<dbReference type="EMBL" id="RKST01000006">
    <property type="protein sequence ID" value="RUM98552.1"/>
    <property type="molecule type" value="Genomic_DNA"/>
</dbReference>
<keyword evidence="6" id="KW-0406">Ion transport</keyword>
<gene>
    <name evidence="15" type="ORF">EET67_07955</name>
</gene>
<keyword evidence="9 10" id="KW-0998">Cell outer membrane</keyword>
<organism evidence="15 16">
    <name type="scientific">Borborobacter arsenicus</name>
    <dbReference type="NCBI Taxonomy" id="1851146"/>
    <lineage>
        <taxon>Bacteria</taxon>
        <taxon>Pseudomonadati</taxon>
        <taxon>Pseudomonadota</taxon>
        <taxon>Alphaproteobacteria</taxon>
        <taxon>Hyphomicrobiales</taxon>
        <taxon>Phyllobacteriaceae</taxon>
        <taxon>Borborobacter</taxon>
    </lineage>
</organism>
<evidence type="ECO:0000256" key="2">
    <source>
        <dbReference type="ARBA" id="ARBA00022448"/>
    </source>
</evidence>
<dbReference type="PANTHER" id="PTHR30069:SF53">
    <property type="entry name" value="COLICIN I RECEPTOR-RELATED"/>
    <property type="match status" value="1"/>
</dbReference>
<evidence type="ECO:0000256" key="1">
    <source>
        <dbReference type="ARBA" id="ARBA00004571"/>
    </source>
</evidence>
<dbReference type="Pfam" id="PF07715">
    <property type="entry name" value="Plug"/>
    <property type="match status" value="1"/>
</dbReference>
<evidence type="ECO:0000256" key="6">
    <source>
        <dbReference type="ARBA" id="ARBA00023065"/>
    </source>
</evidence>
<dbReference type="RefSeq" id="WP_128626406.1">
    <property type="nucleotide sequence ID" value="NZ_RKST01000006.1"/>
</dbReference>
<accession>A0A432V8P1</accession>
<keyword evidence="3 10" id="KW-1134">Transmembrane beta strand</keyword>
<feature type="domain" description="TonB-dependent receptor plug" evidence="14">
    <location>
        <begin position="56"/>
        <end position="160"/>
    </location>
</feature>
<dbReference type="SUPFAM" id="SSF56935">
    <property type="entry name" value="Porins"/>
    <property type="match status" value="1"/>
</dbReference>
<dbReference type="InterPro" id="IPR000531">
    <property type="entry name" value="Beta-barrel_TonB"/>
</dbReference>
<dbReference type="InterPro" id="IPR036942">
    <property type="entry name" value="Beta-barrel_TonB_sf"/>
</dbReference>
<evidence type="ECO:0000259" key="13">
    <source>
        <dbReference type="Pfam" id="PF00593"/>
    </source>
</evidence>
<keyword evidence="16" id="KW-1185">Reference proteome</keyword>
<dbReference type="GO" id="GO:0015889">
    <property type="term" value="P:cobalamin transport"/>
    <property type="evidence" value="ECO:0007669"/>
    <property type="project" value="TreeGrafter"/>
</dbReference>
<dbReference type="Gene3D" id="2.170.130.10">
    <property type="entry name" value="TonB-dependent receptor, plug domain"/>
    <property type="match status" value="1"/>
</dbReference>
<feature type="signal peptide" evidence="12">
    <location>
        <begin position="1"/>
        <end position="29"/>
    </location>
</feature>
<dbReference type="GO" id="GO:0009279">
    <property type="term" value="C:cell outer membrane"/>
    <property type="evidence" value="ECO:0007669"/>
    <property type="project" value="UniProtKB-SubCell"/>
</dbReference>
<feature type="domain" description="TonB-dependent receptor-like beta-barrel" evidence="13">
    <location>
        <begin position="201"/>
        <end position="603"/>
    </location>
</feature>
<dbReference type="InterPro" id="IPR037066">
    <property type="entry name" value="Plug_dom_sf"/>
</dbReference>
<dbReference type="Gene3D" id="2.40.170.20">
    <property type="entry name" value="TonB-dependent receptor, beta-barrel domain"/>
    <property type="match status" value="1"/>
</dbReference>
<evidence type="ECO:0000256" key="8">
    <source>
        <dbReference type="ARBA" id="ARBA00023136"/>
    </source>
</evidence>
<dbReference type="GO" id="GO:0006811">
    <property type="term" value="P:monoatomic ion transport"/>
    <property type="evidence" value="ECO:0007669"/>
    <property type="project" value="UniProtKB-KW"/>
</dbReference>
<keyword evidence="2 10" id="KW-0813">Transport</keyword>
<dbReference type="OrthoDB" id="9760333at2"/>
<keyword evidence="15" id="KW-0675">Receptor</keyword>
<keyword evidence="5 12" id="KW-0732">Signal</keyword>
<dbReference type="PROSITE" id="PS52016">
    <property type="entry name" value="TONB_DEPENDENT_REC_3"/>
    <property type="match status" value="1"/>
</dbReference>
<name>A0A432V8P1_9HYPH</name>
<dbReference type="PANTHER" id="PTHR30069">
    <property type="entry name" value="TONB-DEPENDENT OUTER MEMBRANE RECEPTOR"/>
    <property type="match status" value="1"/>
</dbReference>
<dbReference type="Pfam" id="PF00593">
    <property type="entry name" value="TonB_dep_Rec_b-barrel"/>
    <property type="match status" value="1"/>
</dbReference>
<evidence type="ECO:0000259" key="14">
    <source>
        <dbReference type="Pfam" id="PF07715"/>
    </source>
</evidence>
<comment type="similarity">
    <text evidence="10 11">Belongs to the TonB-dependent receptor family.</text>
</comment>
<dbReference type="Proteomes" id="UP000281647">
    <property type="component" value="Unassembled WGS sequence"/>
</dbReference>
<evidence type="ECO:0000256" key="4">
    <source>
        <dbReference type="ARBA" id="ARBA00022692"/>
    </source>
</evidence>
<evidence type="ECO:0000313" key="15">
    <source>
        <dbReference type="EMBL" id="RUM98552.1"/>
    </source>
</evidence>
<reference evidence="15 16" key="1">
    <citation type="submission" date="2018-11" db="EMBL/GenBank/DDBJ databases">
        <title>Pseudaminobacter arsenicus sp. nov., an arsenic-resistant bacterium isolated from arsenic-rich aquifers.</title>
        <authorList>
            <person name="Mu Y."/>
        </authorList>
    </citation>
    <scope>NUCLEOTIDE SEQUENCE [LARGE SCALE GENOMIC DNA]</scope>
    <source>
        <strain evidence="15 16">CB3</strain>
    </source>
</reference>
<proteinExistence type="inferred from homology"/>
<evidence type="ECO:0000256" key="12">
    <source>
        <dbReference type="SAM" id="SignalP"/>
    </source>
</evidence>
<evidence type="ECO:0000256" key="11">
    <source>
        <dbReference type="RuleBase" id="RU003357"/>
    </source>
</evidence>
<evidence type="ECO:0000256" key="7">
    <source>
        <dbReference type="ARBA" id="ARBA00023077"/>
    </source>
</evidence>
<comment type="subcellular location">
    <subcellularLocation>
        <location evidence="1 10">Cell outer membrane</location>
        <topology evidence="1 10">Multi-pass membrane protein</topology>
    </subcellularLocation>
</comment>
<sequence>MTTGVLRAGIVALAAGAAALLISLAPASAQESDDATIQLNQITVTTPLRRESALARSTSSVTVIGEQEIEKSAAADLPSLLKTYAGVSVRTNGGFGADSSVSLRGTSPRQTLVLINGVRASSATLGTTAISAIPLASIERIEIAKGGHSAQYGADAIGGIINIITRQGGACDNGNAACGTLTAGVMHPWGGYVSGNVGGRTADGVDYSLGGSLFGTRGYDFTTRSDELDEDGFRQGSLNFALSKEFDWGRLYADGLYARGRNQYDQRPPAPNESDTDNFAGKIGARVDHSESWSSTLELTSSVDKSINFRGDVQGDIFDTLRYGIFASTQKTFETEKARHVVTGGVEAYRESVDGSSVFGLPYDVTDRDLAAVFGQYSFEYEVLTVDTGLRYDHNDQFGGATTYNIGASYEFVPGLVARSSFATGFRAPTFNELYYPFMGNPNLLPEESRSYEVGLNWQPTEATSLDLALYRTLIRNQINWGEVRPEVWLPSNIERAMITGFEATLGHRFNDSLSGRASIDIRDPKNRTSGFDIPYQYRFKAAAELEFQATEELALGAAVVYTGSRFTNDFNTVKLPAYTTVDLRASYAFDERSELKLAVENVFDEQYSTSNGFRSPGRTFNLSFSRSF</sequence>
<dbReference type="InterPro" id="IPR039426">
    <property type="entry name" value="TonB-dep_rcpt-like"/>
</dbReference>
<keyword evidence="8 10" id="KW-0472">Membrane</keyword>
<evidence type="ECO:0000256" key="5">
    <source>
        <dbReference type="ARBA" id="ARBA00022729"/>
    </source>
</evidence>
<evidence type="ECO:0000256" key="9">
    <source>
        <dbReference type="ARBA" id="ARBA00023237"/>
    </source>
</evidence>
<comment type="caution">
    <text evidence="15">The sequence shown here is derived from an EMBL/GenBank/DDBJ whole genome shotgun (WGS) entry which is preliminary data.</text>
</comment>
<protein>
    <submittedName>
        <fullName evidence="15">TonB-dependent receptor</fullName>
    </submittedName>
</protein>
<dbReference type="InterPro" id="IPR012910">
    <property type="entry name" value="Plug_dom"/>
</dbReference>
<dbReference type="CDD" id="cd01347">
    <property type="entry name" value="ligand_gated_channel"/>
    <property type="match status" value="1"/>
</dbReference>
<feature type="chain" id="PRO_5019499837" evidence="12">
    <location>
        <begin position="30"/>
        <end position="629"/>
    </location>
</feature>
<keyword evidence="7 11" id="KW-0798">TonB box</keyword>
<keyword evidence="4 10" id="KW-0812">Transmembrane</keyword>
<evidence type="ECO:0000256" key="3">
    <source>
        <dbReference type="ARBA" id="ARBA00022452"/>
    </source>
</evidence>
<dbReference type="AlphaFoldDB" id="A0A432V8P1"/>